<evidence type="ECO:0000259" key="14">
    <source>
        <dbReference type="SMART" id="SM01011"/>
    </source>
</evidence>
<evidence type="ECO:0000256" key="9">
    <source>
        <dbReference type="ARBA" id="ARBA00023211"/>
    </source>
</evidence>
<evidence type="ECO:0000256" key="7">
    <source>
        <dbReference type="ARBA" id="ARBA00022801"/>
    </source>
</evidence>
<evidence type="ECO:0000256" key="11">
    <source>
        <dbReference type="ARBA" id="ARBA00075356"/>
    </source>
</evidence>
<proteinExistence type="inferred from homology"/>
<evidence type="ECO:0000256" key="5">
    <source>
        <dbReference type="ARBA" id="ARBA00022670"/>
    </source>
</evidence>
<dbReference type="Gene3D" id="3.40.350.10">
    <property type="entry name" value="Creatinase/prolidase N-terminal domain"/>
    <property type="match status" value="1"/>
</dbReference>
<organism evidence="15 16">
    <name type="scientific">OM182 bacterium MED-G24</name>
    <dbReference type="NCBI Taxonomy" id="1986255"/>
    <lineage>
        <taxon>Bacteria</taxon>
        <taxon>Pseudomonadati</taxon>
        <taxon>Pseudomonadota</taxon>
        <taxon>Gammaproteobacteria</taxon>
        <taxon>OMG group</taxon>
        <taxon>OM182 clade</taxon>
    </lineage>
</organism>
<dbReference type="SUPFAM" id="SSF55920">
    <property type="entry name" value="Creatinase/aminopeptidase"/>
    <property type="match status" value="1"/>
</dbReference>
<keyword evidence="5" id="KW-0645">Protease</keyword>
<gene>
    <name evidence="15" type="ORF">CNE99_00370</name>
</gene>
<dbReference type="EC" id="3.4.11.9" evidence="4"/>
<comment type="similarity">
    <text evidence="3 13">Belongs to the peptidase M24B family.</text>
</comment>
<evidence type="ECO:0000256" key="2">
    <source>
        <dbReference type="ARBA" id="ARBA00001936"/>
    </source>
</evidence>
<dbReference type="InterPro" id="IPR000994">
    <property type="entry name" value="Pept_M24"/>
</dbReference>
<dbReference type="PANTHER" id="PTHR43226">
    <property type="entry name" value="XAA-PRO AMINOPEPTIDASE 3"/>
    <property type="match status" value="1"/>
</dbReference>
<keyword evidence="8" id="KW-0482">Metalloprotease</keyword>
<evidence type="ECO:0000313" key="15">
    <source>
        <dbReference type="EMBL" id="PDH42257.1"/>
    </source>
</evidence>
<dbReference type="SUPFAM" id="SSF53092">
    <property type="entry name" value="Creatinase/prolidase N-terminal domain"/>
    <property type="match status" value="1"/>
</dbReference>
<dbReference type="InterPro" id="IPR029149">
    <property type="entry name" value="Creatin/AminoP/Spt16_N"/>
</dbReference>
<dbReference type="PANTHER" id="PTHR43226:SF4">
    <property type="entry name" value="XAA-PRO AMINOPEPTIDASE 3"/>
    <property type="match status" value="1"/>
</dbReference>
<dbReference type="GO" id="GO:0070006">
    <property type="term" value="F:metalloaminopeptidase activity"/>
    <property type="evidence" value="ECO:0007669"/>
    <property type="project" value="InterPro"/>
</dbReference>
<dbReference type="GO" id="GO:0030145">
    <property type="term" value="F:manganese ion binding"/>
    <property type="evidence" value="ECO:0007669"/>
    <property type="project" value="InterPro"/>
</dbReference>
<comment type="catalytic activity">
    <reaction evidence="1">
        <text>Release of any N-terminal amino acid, including proline, that is linked to proline, even from a dipeptide or tripeptide.</text>
        <dbReference type="EC" id="3.4.11.9"/>
    </reaction>
</comment>
<dbReference type="Pfam" id="PF05195">
    <property type="entry name" value="AMP_N"/>
    <property type="match status" value="1"/>
</dbReference>
<dbReference type="InterPro" id="IPR036005">
    <property type="entry name" value="Creatinase/aminopeptidase-like"/>
</dbReference>
<evidence type="ECO:0000256" key="10">
    <source>
        <dbReference type="ARBA" id="ARBA00069363"/>
    </source>
</evidence>
<evidence type="ECO:0000313" key="16">
    <source>
        <dbReference type="Proteomes" id="UP000219327"/>
    </source>
</evidence>
<evidence type="ECO:0000256" key="1">
    <source>
        <dbReference type="ARBA" id="ARBA00001424"/>
    </source>
</evidence>
<keyword evidence="7" id="KW-0378">Hydrolase</keyword>
<dbReference type="GO" id="GO:0006508">
    <property type="term" value="P:proteolysis"/>
    <property type="evidence" value="ECO:0007669"/>
    <property type="project" value="UniProtKB-KW"/>
</dbReference>
<dbReference type="AlphaFoldDB" id="A0A2A5X1C6"/>
<dbReference type="Pfam" id="PF00557">
    <property type="entry name" value="Peptidase_M24"/>
    <property type="match status" value="1"/>
</dbReference>
<keyword evidence="15" id="KW-0031">Aminopeptidase</keyword>
<dbReference type="SMART" id="SM01011">
    <property type="entry name" value="AMP_N"/>
    <property type="match status" value="1"/>
</dbReference>
<dbReference type="GO" id="GO:0005829">
    <property type="term" value="C:cytosol"/>
    <property type="evidence" value="ECO:0007669"/>
    <property type="project" value="TreeGrafter"/>
</dbReference>
<keyword evidence="9" id="KW-0464">Manganese</keyword>
<comment type="caution">
    <text evidence="15">The sequence shown here is derived from an EMBL/GenBank/DDBJ whole genome shotgun (WGS) entry which is preliminary data.</text>
</comment>
<dbReference type="Proteomes" id="UP000219327">
    <property type="component" value="Unassembled WGS sequence"/>
</dbReference>
<sequence length="429" mass="48561">MAMMGQEGIAIVNGAHLTQRNLDVDYPFRQHSDMLYMTGFSEPEAVLVLIPGREHGESILFCQARDENSERWTGEITGPERARQLYGVDDAFPINDIDEILPGLLENQRRVYHCMGEDRDFDDRLLRWLHGFSGYRQSGGHSPGEFVQLGQYLHELRLFKSQTELALMRRGADITIKAHERLMCSITPGQYEYQLEAELLHQFMIMGARHAAYPCIVGSGDNACVMHYVANNRRMEDGDLVLVDAGCEHEGYASDVTRTLPVNGRFSTPQREIYDIVLAAHEAARREIQPGNHWNQPHMAAMRAVTEGLVGLKILEGDIDALMEDEAYRPFTMHRIGHWLGLDVHDVGEYRVEEQWRVFEQGMVMTVEPGIYLGRDLSGVPERYRGIGVRIEDDVLLTRKGHEVLTDALVRDAAGIEALMASGAVQRQE</sequence>
<keyword evidence="6 13" id="KW-0479">Metal-binding</keyword>
<dbReference type="CDD" id="cd01087">
    <property type="entry name" value="Prolidase"/>
    <property type="match status" value="1"/>
</dbReference>
<evidence type="ECO:0000256" key="3">
    <source>
        <dbReference type="ARBA" id="ARBA00008766"/>
    </source>
</evidence>
<dbReference type="Gene3D" id="3.90.230.10">
    <property type="entry name" value="Creatinase/methionine aminopeptidase superfamily"/>
    <property type="match status" value="1"/>
</dbReference>
<dbReference type="InterPro" id="IPR052433">
    <property type="entry name" value="X-Pro_dipept-like"/>
</dbReference>
<feature type="domain" description="Aminopeptidase P N-terminal" evidence="14">
    <location>
        <begin position="1"/>
        <end position="122"/>
    </location>
</feature>
<name>A0A2A5X1C6_9GAMM</name>
<accession>A0A2A5X1C6</accession>
<evidence type="ECO:0000256" key="12">
    <source>
        <dbReference type="ARBA" id="ARBA00081411"/>
    </source>
</evidence>
<dbReference type="PROSITE" id="PS00491">
    <property type="entry name" value="PROLINE_PEPTIDASE"/>
    <property type="match status" value="1"/>
</dbReference>
<comment type="cofactor">
    <cofactor evidence="2">
        <name>Mn(2+)</name>
        <dbReference type="ChEBI" id="CHEBI:29035"/>
    </cofactor>
</comment>
<reference evidence="15 16" key="1">
    <citation type="submission" date="2017-08" db="EMBL/GenBank/DDBJ databases">
        <title>Fine stratification of microbial communities through a metagenomic profile of the photic zone.</title>
        <authorList>
            <person name="Haro-Moreno J.M."/>
            <person name="Lopez-Perez M."/>
            <person name="De La Torre J."/>
            <person name="Picazo A."/>
            <person name="Camacho A."/>
            <person name="Rodriguez-Valera F."/>
        </authorList>
    </citation>
    <scope>NUCLEOTIDE SEQUENCE [LARGE SCALE GENOMIC DNA]</scope>
    <source>
        <strain evidence="15">MED-G24</strain>
    </source>
</reference>
<protein>
    <recommendedName>
        <fullName evidence="10">Xaa-Pro aminopeptidase</fullName>
        <ecNumber evidence="4">3.4.11.9</ecNumber>
    </recommendedName>
    <alternativeName>
        <fullName evidence="11">Aminopeptidase P II</fullName>
    </alternativeName>
    <alternativeName>
        <fullName evidence="12">X-Pro aminopeptidase</fullName>
    </alternativeName>
</protein>
<evidence type="ECO:0000256" key="4">
    <source>
        <dbReference type="ARBA" id="ARBA00012574"/>
    </source>
</evidence>
<dbReference type="EMBL" id="NTKD01000001">
    <property type="protein sequence ID" value="PDH42257.1"/>
    <property type="molecule type" value="Genomic_DNA"/>
</dbReference>
<dbReference type="FunFam" id="3.90.230.10:FF:000002">
    <property type="entry name" value="Xaa-Pro aminopeptidase 3"/>
    <property type="match status" value="1"/>
</dbReference>
<evidence type="ECO:0000256" key="13">
    <source>
        <dbReference type="RuleBase" id="RU000590"/>
    </source>
</evidence>
<evidence type="ECO:0000256" key="8">
    <source>
        <dbReference type="ARBA" id="ARBA00023049"/>
    </source>
</evidence>
<evidence type="ECO:0000256" key="6">
    <source>
        <dbReference type="ARBA" id="ARBA00022723"/>
    </source>
</evidence>
<dbReference type="InterPro" id="IPR007865">
    <property type="entry name" value="Aminopep_P_N"/>
</dbReference>
<dbReference type="InterPro" id="IPR001131">
    <property type="entry name" value="Peptidase_M24B_aminopep-P_CS"/>
</dbReference>